<accession>A0A9Q1EVG7</accession>
<evidence type="ECO:0000313" key="1">
    <source>
        <dbReference type="EMBL" id="KAJ8345795.1"/>
    </source>
</evidence>
<gene>
    <name evidence="1" type="ORF">SKAU_G00299880</name>
</gene>
<organism evidence="1 2">
    <name type="scientific">Synaphobranchus kaupii</name>
    <name type="common">Kaup's arrowtooth eel</name>
    <dbReference type="NCBI Taxonomy" id="118154"/>
    <lineage>
        <taxon>Eukaryota</taxon>
        <taxon>Metazoa</taxon>
        <taxon>Chordata</taxon>
        <taxon>Craniata</taxon>
        <taxon>Vertebrata</taxon>
        <taxon>Euteleostomi</taxon>
        <taxon>Actinopterygii</taxon>
        <taxon>Neopterygii</taxon>
        <taxon>Teleostei</taxon>
        <taxon>Anguilliformes</taxon>
        <taxon>Synaphobranchidae</taxon>
        <taxon>Synaphobranchus</taxon>
    </lineage>
</organism>
<protein>
    <submittedName>
        <fullName evidence="1">Uncharacterized protein</fullName>
    </submittedName>
</protein>
<reference evidence="1" key="1">
    <citation type="journal article" date="2023" name="Science">
        <title>Genome structures resolve the early diversification of teleost fishes.</title>
        <authorList>
            <person name="Parey E."/>
            <person name="Louis A."/>
            <person name="Montfort J."/>
            <person name="Bouchez O."/>
            <person name="Roques C."/>
            <person name="Iampietro C."/>
            <person name="Lluch J."/>
            <person name="Castinel A."/>
            <person name="Donnadieu C."/>
            <person name="Desvignes T."/>
            <person name="Floi Bucao C."/>
            <person name="Jouanno E."/>
            <person name="Wen M."/>
            <person name="Mejri S."/>
            <person name="Dirks R."/>
            <person name="Jansen H."/>
            <person name="Henkel C."/>
            <person name="Chen W.J."/>
            <person name="Zahm M."/>
            <person name="Cabau C."/>
            <person name="Klopp C."/>
            <person name="Thompson A.W."/>
            <person name="Robinson-Rechavi M."/>
            <person name="Braasch I."/>
            <person name="Lecointre G."/>
            <person name="Bobe J."/>
            <person name="Postlethwait J.H."/>
            <person name="Berthelot C."/>
            <person name="Roest Crollius H."/>
            <person name="Guiguen Y."/>
        </authorList>
    </citation>
    <scope>NUCLEOTIDE SEQUENCE</scope>
    <source>
        <strain evidence="1">WJC10195</strain>
    </source>
</reference>
<keyword evidence="2" id="KW-1185">Reference proteome</keyword>
<evidence type="ECO:0000313" key="2">
    <source>
        <dbReference type="Proteomes" id="UP001152622"/>
    </source>
</evidence>
<dbReference type="EMBL" id="JAINUF010000012">
    <property type="protein sequence ID" value="KAJ8345795.1"/>
    <property type="molecule type" value="Genomic_DNA"/>
</dbReference>
<dbReference type="Proteomes" id="UP001152622">
    <property type="component" value="Chromosome 12"/>
</dbReference>
<dbReference type="AlphaFoldDB" id="A0A9Q1EVG7"/>
<sequence>MPPDFCTRAIGRIDTSVGHAARLVPSPRRINPITDLPLRDASANRLLAEFAKEIAAITTAVRQEIEFRLCDPSGFSCRKATLPPPVILTEPLYQI</sequence>
<proteinExistence type="predicted"/>
<name>A0A9Q1EVG7_SYNKA</name>
<comment type="caution">
    <text evidence="1">The sequence shown here is derived from an EMBL/GenBank/DDBJ whole genome shotgun (WGS) entry which is preliminary data.</text>
</comment>